<sequence length="27" mass="3197">MLEFCFDNFLIILHHAVVRALEIPQNI</sequence>
<dbReference type="EMBL" id="GGEC01081710">
    <property type="protein sequence ID" value="MBX62194.1"/>
    <property type="molecule type" value="Transcribed_RNA"/>
</dbReference>
<dbReference type="AlphaFoldDB" id="A0A2P2Q5D2"/>
<reference evidence="1" key="1">
    <citation type="submission" date="2018-02" db="EMBL/GenBank/DDBJ databases">
        <title>Rhizophora mucronata_Transcriptome.</title>
        <authorList>
            <person name="Meera S.P."/>
            <person name="Sreeshan A."/>
            <person name="Augustine A."/>
        </authorList>
    </citation>
    <scope>NUCLEOTIDE SEQUENCE</scope>
    <source>
        <tissue evidence="1">Leaf</tissue>
    </source>
</reference>
<proteinExistence type="predicted"/>
<protein>
    <submittedName>
        <fullName evidence="1">Uncharacterized protein</fullName>
    </submittedName>
</protein>
<evidence type="ECO:0000313" key="1">
    <source>
        <dbReference type="EMBL" id="MBX62194.1"/>
    </source>
</evidence>
<organism evidence="1">
    <name type="scientific">Rhizophora mucronata</name>
    <name type="common">Asiatic mangrove</name>
    <dbReference type="NCBI Taxonomy" id="61149"/>
    <lineage>
        <taxon>Eukaryota</taxon>
        <taxon>Viridiplantae</taxon>
        <taxon>Streptophyta</taxon>
        <taxon>Embryophyta</taxon>
        <taxon>Tracheophyta</taxon>
        <taxon>Spermatophyta</taxon>
        <taxon>Magnoliopsida</taxon>
        <taxon>eudicotyledons</taxon>
        <taxon>Gunneridae</taxon>
        <taxon>Pentapetalae</taxon>
        <taxon>rosids</taxon>
        <taxon>fabids</taxon>
        <taxon>Malpighiales</taxon>
        <taxon>Rhizophoraceae</taxon>
        <taxon>Rhizophora</taxon>
    </lineage>
</organism>
<accession>A0A2P2Q5D2</accession>
<name>A0A2P2Q5D2_RHIMU</name>